<accession>A0A2W7RBA3</accession>
<dbReference type="PANTHER" id="PTHR34821:SF2">
    <property type="entry name" value="INNER MEMBRANE PROTEIN YDCZ"/>
    <property type="match status" value="1"/>
</dbReference>
<evidence type="ECO:0000313" key="2">
    <source>
        <dbReference type="EMBL" id="PZX47945.1"/>
    </source>
</evidence>
<sequence>MMPDPMKYALIMLAAGIGVPVLAALNAQLGARIGSPAAAGAVMFLIAGTAAVLVAAAFGQTSAFALIASQPKHLFLAGLLIAFYLLSISWVAPRFGVGNAVMFVLVGQIVAISVIDHFGLFGARVRPVDLTRGLGIVLLAIGVILAQRPPA</sequence>
<feature type="transmembrane region" description="Helical" evidence="1">
    <location>
        <begin position="130"/>
        <end position="147"/>
    </location>
</feature>
<dbReference type="Pfam" id="PF04657">
    <property type="entry name" value="DMT_YdcZ"/>
    <property type="match status" value="1"/>
</dbReference>
<reference evidence="2 3" key="1">
    <citation type="submission" date="2018-06" db="EMBL/GenBank/DDBJ databases">
        <title>Genomic Encyclopedia of Archaeal and Bacterial Type Strains, Phase II (KMG-II): from individual species to whole genera.</title>
        <authorList>
            <person name="Goeker M."/>
        </authorList>
    </citation>
    <scope>NUCLEOTIDE SEQUENCE [LARGE SCALE GENOMIC DNA]</scope>
    <source>
        <strain evidence="2 3">DSM 13087</strain>
    </source>
</reference>
<feature type="transmembrane region" description="Helical" evidence="1">
    <location>
        <begin position="74"/>
        <end position="92"/>
    </location>
</feature>
<dbReference type="GO" id="GO:0005886">
    <property type="term" value="C:plasma membrane"/>
    <property type="evidence" value="ECO:0007669"/>
    <property type="project" value="TreeGrafter"/>
</dbReference>
<gene>
    <name evidence="2" type="ORF">LY56_00092</name>
</gene>
<comment type="caution">
    <text evidence="2">The sequence shown here is derived from an EMBL/GenBank/DDBJ whole genome shotgun (WGS) entry which is preliminary data.</text>
</comment>
<feature type="transmembrane region" description="Helical" evidence="1">
    <location>
        <begin position="98"/>
        <end position="118"/>
    </location>
</feature>
<dbReference type="AlphaFoldDB" id="A0A2W7RBA3"/>
<keyword evidence="1" id="KW-1133">Transmembrane helix</keyword>
<dbReference type="PANTHER" id="PTHR34821">
    <property type="entry name" value="INNER MEMBRANE PROTEIN YDCZ"/>
    <property type="match status" value="1"/>
</dbReference>
<dbReference type="STRING" id="121821.GCA_001870675_02164"/>
<dbReference type="Proteomes" id="UP000249364">
    <property type="component" value="Unassembled WGS sequence"/>
</dbReference>
<proteinExistence type="predicted"/>
<evidence type="ECO:0000256" key="1">
    <source>
        <dbReference type="SAM" id="Phobius"/>
    </source>
</evidence>
<keyword evidence="1" id="KW-0812">Transmembrane</keyword>
<evidence type="ECO:0000313" key="3">
    <source>
        <dbReference type="Proteomes" id="UP000249364"/>
    </source>
</evidence>
<protein>
    <submittedName>
        <fullName evidence="2">Transporter family-2 protein</fullName>
    </submittedName>
</protein>
<keyword evidence="1" id="KW-0472">Membrane</keyword>
<name>A0A2W7RBA3_9RHOB</name>
<organism evidence="2 3">
    <name type="scientific">Roseinatronobacter thiooxidans</name>
    <dbReference type="NCBI Taxonomy" id="121821"/>
    <lineage>
        <taxon>Bacteria</taxon>
        <taxon>Pseudomonadati</taxon>
        <taxon>Pseudomonadota</taxon>
        <taxon>Alphaproteobacteria</taxon>
        <taxon>Rhodobacterales</taxon>
        <taxon>Paracoccaceae</taxon>
        <taxon>Roseinatronobacter</taxon>
    </lineage>
</organism>
<feature type="transmembrane region" description="Helical" evidence="1">
    <location>
        <begin position="39"/>
        <end position="67"/>
    </location>
</feature>
<dbReference type="InterPro" id="IPR006750">
    <property type="entry name" value="YdcZ"/>
</dbReference>
<keyword evidence="3" id="KW-1185">Reference proteome</keyword>
<dbReference type="EMBL" id="QKZQ01000001">
    <property type="protein sequence ID" value="PZX47945.1"/>
    <property type="molecule type" value="Genomic_DNA"/>
</dbReference>